<dbReference type="EMBL" id="GBRH01223277">
    <property type="protein sequence ID" value="JAD74618.1"/>
    <property type="molecule type" value="Transcribed_RNA"/>
</dbReference>
<name>A0A0A9CJM3_ARUDO</name>
<feature type="region of interest" description="Disordered" evidence="1">
    <location>
        <begin position="183"/>
        <end position="283"/>
    </location>
</feature>
<organism evidence="2">
    <name type="scientific">Arundo donax</name>
    <name type="common">Giant reed</name>
    <name type="synonym">Donax arundinaceus</name>
    <dbReference type="NCBI Taxonomy" id="35708"/>
    <lineage>
        <taxon>Eukaryota</taxon>
        <taxon>Viridiplantae</taxon>
        <taxon>Streptophyta</taxon>
        <taxon>Embryophyta</taxon>
        <taxon>Tracheophyta</taxon>
        <taxon>Spermatophyta</taxon>
        <taxon>Magnoliopsida</taxon>
        <taxon>Liliopsida</taxon>
        <taxon>Poales</taxon>
        <taxon>Poaceae</taxon>
        <taxon>PACMAD clade</taxon>
        <taxon>Arundinoideae</taxon>
        <taxon>Arundineae</taxon>
        <taxon>Arundo</taxon>
    </lineage>
</organism>
<accession>A0A0A9CJM3</accession>
<reference evidence="2" key="2">
    <citation type="journal article" date="2015" name="Data Brief">
        <title>Shoot transcriptome of the giant reed, Arundo donax.</title>
        <authorList>
            <person name="Barrero R.A."/>
            <person name="Guerrero F.D."/>
            <person name="Moolhuijzen P."/>
            <person name="Goolsby J.A."/>
            <person name="Tidwell J."/>
            <person name="Bellgard S.E."/>
            <person name="Bellgard M.I."/>
        </authorList>
    </citation>
    <scope>NUCLEOTIDE SEQUENCE</scope>
    <source>
        <tissue evidence="2">Shoot tissue taken approximately 20 cm above the soil surface</tissue>
    </source>
</reference>
<feature type="compositionally biased region" description="Low complexity" evidence="1">
    <location>
        <begin position="183"/>
        <end position="198"/>
    </location>
</feature>
<reference evidence="2" key="1">
    <citation type="submission" date="2014-09" db="EMBL/GenBank/DDBJ databases">
        <authorList>
            <person name="Magalhaes I.L.F."/>
            <person name="Oliveira U."/>
            <person name="Santos F.R."/>
            <person name="Vidigal T.H.D.A."/>
            <person name="Brescovit A.D."/>
            <person name="Santos A.J."/>
        </authorList>
    </citation>
    <scope>NUCLEOTIDE SEQUENCE</scope>
    <source>
        <tissue evidence="2">Shoot tissue taken approximately 20 cm above the soil surface</tissue>
    </source>
</reference>
<dbReference type="AlphaFoldDB" id="A0A0A9CJM3"/>
<sequence length="375" mass="40357">MSCTMQPVGRSRQPIYPAAPPPPFWAWWPPSGRRTASTETSTTAHSPSACCLQNRRNTTSRIGTSGDSTCSSACISWIEPLRVPPMPLEMMSVVLALATMHGNISDHRDASMRLSTRSMLLVMATPASRVASLTYPAGLGPNTLANARWYSSRLSVSKPPPSGLGSQSGSSIWDSFASSSIAASPSSRSTVRSTPSAAPCMAPSRPPMPSGRRKAAEPGRPAPIRSGMGCSAVAPRDEPSPKPLVPTPSSRPEQPCSDTGLPEEMGRPRNLPASAHTRSSSSLRRAFSMRRCCSSSDTSPSTAAPPQLVHMGLRIASRIVMFSARSLSFSCRSSAFSCRSIWVFICVRRFWNQNLTWRLSRLRRLLSSILCFSSG</sequence>
<protein>
    <submittedName>
        <fullName evidence="2">Ocl3</fullName>
    </submittedName>
</protein>
<evidence type="ECO:0000313" key="2">
    <source>
        <dbReference type="EMBL" id="JAD74618.1"/>
    </source>
</evidence>
<proteinExistence type="predicted"/>
<evidence type="ECO:0000256" key="1">
    <source>
        <dbReference type="SAM" id="MobiDB-lite"/>
    </source>
</evidence>